<keyword evidence="4" id="KW-1185">Reference proteome</keyword>
<dbReference type="InterPro" id="IPR011323">
    <property type="entry name" value="Mss4/transl-control_tumour"/>
</dbReference>
<evidence type="ECO:0000256" key="1">
    <source>
        <dbReference type="PROSITE-ProRule" id="PRU01133"/>
    </source>
</evidence>
<evidence type="ECO:0000259" key="2">
    <source>
        <dbReference type="PROSITE" id="PS51797"/>
    </source>
</evidence>
<dbReference type="OMA" id="CAMITEG"/>
<dbReference type="PRINTS" id="PR01653">
    <property type="entry name" value="TCTPROTEIN"/>
</dbReference>
<sequence>MKVFKDVFTGDELMSDSYKHQAPFGDESLADVAFEVEAKRVSKGGEDFGVAANVDEDAGEGATADGGEAAEMVIDIVDGFKLCETGFSKKDFGVYIKAYMQRVKKYLEENNPDRVEKFMAGAQALVKKFLGMFDDLQFFMGESMDSEAGMVYAYYGDGKEAPTCVYFIDGLKEEKY</sequence>
<evidence type="ECO:0000313" key="4">
    <source>
        <dbReference type="Proteomes" id="UP000041254"/>
    </source>
</evidence>
<dbReference type="PANTHER" id="PTHR11991:SF0">
    <property type="entry name" value="TRANSLATIONALLY-CONTROLLED TUMOR PROTEIN"/>
    <property type="match status" value="1"/>
</dbReference>
<dbReference type="AlphaFoldDB" id="A0A0G4FEI3"/>
<reference evidence="3 4" key="1">
    <citation type="submission" date="2014-11" db="EMBL/GenBank/DDBJ databases">
        <authorList>
            <person name="Zhu J."/>
            <person name="Qi W."/>
            <person name="Song R."/>
        </authorList>
    </citation>
    <scope>NUCLEOTIDE SEQUENCE [LARGE SCALE GENOMIC DNA]</scope>
</reference>
<dbReference type="SUPFAM" id="SSF51316">
    <property type="entry name" value="Mss4-like"/>
    <property type="match status" value="1"/>
</dbReference>
<proteinExistence type="inferred from homology"/>
<dbReference type="PROSITE" id="PS51797">
    <property type="entry name" value="TCTP_3"/>
    <property type="match status" value="1"/>
</dbReference>
<dbReference type="VEuPathDB" id="CryptoDB:Vbra_15170"/>
<dbReference type="InterPro" id="IPR018103">
    <property type="entry name" value="Translation_control_tumour_CS"/>
</dbReference>
<dbReference type="STRING" id="1169540.A0A0G4FEI3"/>
<comment type="similarity">
    <text evidence="1">Belongs to the TCTP family.</text>
</comment>
<dbReference type="EMBL" id="CDMY01000421">
    <property type="protein sequence ID" value="CEM11640.1"/>
    <property type="molecule type" value="Genomic_DNA"/>
</dbReference>
<dbReference type="InterPro" id="IPR018105">
    <property type="entry name" value="Translational_control_tumour_p"/>
</dbReference>
<dbReference type="PROSITE" id="PS01003">
    <property type="entry name" value="TCTP_2"/>
    <property type="match status" value="1"/>
</dbReference>
<protein>
    <recommendedName>
        <fullName evidence="2">TCTP domain-containing protein</fullName>
    </recommendedName>
</protein>
<dbReference type="OrthoDB" id="10248936at2759"/>
<dbReference type="GO" id="GO:0005509">
    <property type="term" value="F:calcium ion binding"/>
    <property type="evidence" value="ECO:0007669"/>
    <property type="project" value="TreeGrafter"/>
</dbReference>
<evidence type="ECO:0000313" key="3">
    <source>
        <dbReference type="EMBL" id="CEM11640.1"/>
    </source>
</evidence>
<gene>
    <name evidence="3" type="ORF">Vbra_15170</name>
</gene>
<accession>A0A0G4FEI3</accession>
<feature type="domain" description="TCTP" evidence="2">
    <location>
        <begin position="1"/>
        <end position="176"/>
    </location>
</feature>
<dbReference type="FunCoup" id="A0A0G4FEI3">
    <property type="interactions" value="355"/>
</dbReference>
<name>A0A0G4FEI3_VITBC</name>
<dbReference type="InParanoid" id="A0A0G4FEI3"/>
<dbReference type="InterPro" id="IPR011057">
    <property type="entry name" value="Mss4-like_sf"/>
</dbReference>
<dbReference type="Gene3D" id="2.170.150.10">
    <property type="entry name" value="Metal Binding Protein, Guanine Nucleotide Exchange Factor, Chain A"/>
    <property type="match status" value="1"/>
</dbReference>
<dbReference type="InterPro" id="IPR034737">
    <property type="entry name" value="TCTP"/>
</dbReference>
<dbReference type="Proteomes" id="UP000041254">
    <property type="component" value="Unassembled WGS sequence"/>
</dbReference>
<organism evidence="3 4">
    <name type="scientific">Vitrella brassicaformis (strain CCMP3155)</name>
    <dbReference type="NCBI Taxonomy" id="1169540"/>
    <lineage>
        <taxon>Eukaryota</taxon>
        <taxon>Sar</taxon>
        <taxon>Alveolata</taxon>
        <taxon>Colpodellida</taxon>
        <taxon>Vitrellaceae</taxon>
        <taxon>Vitrella</taxon>
    </lineage>
</organism>
<dbReference type="PANTHER" id="PTHR11991">
    <property type="entry name" value="TRANSLATIONALLY CONTROLLED TUMOR PROTEIN-RELATED"/>
    <property type="match status" value="1"/>
</dbReference>
<dbReference type="Pfam" id="PF00838">
    <property type="entry name" value="TCTP"/>
    <property type="match status" value="1"/>
</dbReference>
<dbReference type="PhylomeDB" id="A0A0G4FEI3"/>
<dbReference type="GO" id="GO:0005737">
    <property type="term" value="C:cytoplasm"/>
    <property type="evidence" value="ECO:0007669"/>
    <property type="project" value="TreeGrafter"/>
</dbReference>